<gene>
    <name evidence="2" type="ORF">SAMN04488556_4067</name>
</gene>
<accession>A0A1I6USU2</accession>
<name>A0A1I6USU2_9EURY</name>
<dbReference type="AlphaFoldDB" id="A0A1I6USU2"/>
<dbReference type="RefSeq" id="WP_092907449.1">
    <property type="nucleotide sequence ID" value="NZ_FOZS01000006.1"/>
</dbReference>
<dbReference type="Pfam" id="PF09509">
    <property type="entry name" value="Hypoth_Ymh"/>
    <property type="match status" value="1"/>
</dbReference>
<dbReference type="Proteomes" id="UP000199199">
    <property type="component" value="Unassembled WGS sequence"/>
</dbReference>
<dbReference type="EMBL" id="FOZS01000006">
    <property type="protein sequence ID" value="SFT04562.1"/>
    <property type="molecule type" value="Genomic_DNA"/>
</dbReference>
<dbReference type="InterPro" id="IPR012654">
    <property type="entry name" value="CHP02391"/>
</dbReference>
<feature type="domain" description="Conserved hypothetical protein CHP02391" evidence="1">
    <location>
        <begin position="176"/>
        <end position="288"/>
    </location>
</feature>
<sequence length="298" mass="34149">MRISREFTSDQYSNEADLEDEEYSFQIETILKLDSDEKSFDISTHERYPGDGTPTQSFGGTFVFSEWSDLQDVAELLQRYIREQDNQTRSITIPLDSGTGFNSRLGRYIEDIEEATFTVDDHRLEVYANGHRGEIRHYRRSVDHVQQDRRGAMAFLDMVDELFQDTDEEPILHLEHPDLRSDAVPEYVDGHYQSCVRTAFRVLEERIREEGGFSQDNTGMGMAQDAFSGDGGPLTFADVAAEKRGWMYLYAGGFGALRNPPSHRDEESIDHQRAMQVLHYVDLLLNVLESEVADRDGP</sequence>
<keyword evidence="3" id="KW-1185">Reference proteome</keyword>
<protein>
    <submittedName>
        <fullName evidence="2">TIGR02391 family protein</fullName>
    </submittedName>
</protein>
<dbReference type="OrthoDB" id="275426at2157"/>
<organism evidence="2 3">
    <name type="scientific">Halostagnicola kamekurae</name>
    <dbReference type="NCBI Taxonomy" id="619731"/>
    <lineage>
        <taxon>Archaea</taxon>
        <taxon>Methanobacteriati</taxon>
        <taxon>Methanobacteriota</taxon>
        <taxon>Stenosarchaea group</taxon>
        <taxon>Halobacteria</taxon>
        <taxon>Halobacteriales</taxon>
        <taxon>Natrialbaceae</taxon>
        <taxon>Halostagnicola</taxon>
    </lineage>
</organism>
<dbReference type="NCBIfam" id="TIGR02391">
    <property type="entry name" value="hypoth_ymh"/>
    <property type="match status" value="1"/>
</dbReference>
<evidence type="ECO:0000313" key="3">
    <source>
        <dbReference type="Proteomes" id="UP000199199"/>
    </source>
</evidence>
<proteinExistence type="predicted"/>
<evidence type="ECO:0000259" key="1">
    <source>
        <dbReference type="Pfam" id="PF09509"/>
    </source>
</evidence>
<reference evidence="3" key="1">
    <citation type="submission" date="2016-10" db="EMBL/GenBank/DDBJ databases">
        <authorList>
            <person name="Varghese N."/>
            <person name="Submissions S."/>
        </authorList>
    </citation>
    <scope>NUCLEOTIDE SEQUENCE [LARGE SCALE GENOMIC DNA]</scope>
    <source>
        <strain evidence="3">DSM 22427</strain>
    </source>
</reference>
<evidence type="ECO:0000313" key="2">
    <source>
        <dbReference type="EMBL" id="SFT04562.1"/>
    </source>
</evidence>